<organism evidence="1 2">
    <name type="scientific">Escherichia coli H605</name>
    <dbReference type="NCBI Taxonomy" id="656410"/>
    <lineage>
        <taxon>Bacteria</taxon>
        <taxon>Pseudomonadati</taxon>
        <taxon>Pseudomonadota</taxon>
        <taxon>Gammaproteobacteria</taxon>
        <taxon>Enterobacterales</taxon>
        <taxon>Enterobacteriaceae</taxon>
        <taxon>Escherichia</taxon>
    </lineage>
</organism>
<evidence type="ECO:0000313" key="1">
    <source>
        <dbReference type="EMBL" id="OSL47671.1"/>
    </source>
</evidence>
<accession>A0AAJ3NYP5</accession>
<evidence type="ECO:0000313" key="2">
    <source>
        <dbReference type="Proteomes" id="UP000243401"/>
    </source>
</evidence>
<dbReference type="Pfam" id="PF08974">
    <property type="entry name" value="DUF1877"/>
    <property type="match status" value="1"/>
</dbReference>
<dbReference type="Gene3D" id="3.40.1760.10">
    <property type="entry name" value="YfbM-like super family"/>
    <property type="match status" value="1"/>
</dbReference>
<dbReference type="AlphaFoldDB" id="A0AAJ3NYP5"/>
<dbReference type="InterPro" id="IPR015068">
    <property type="entry name" value="DUF1877"/>
</dbReference>
<protein>
    <submittedName>
        <fullName evidence="1">Protein YfbM</fullName>
    </submittedName>
</protein>
<name>A0AAJ3NYP5_ECOLX</name>
<sequence length="178" mass="20309">MRKRKSDGRNKMGMIAYFAEINSEKANKLIESNEKSLMDDIHETISGSRRLDIDKRWDFLHFGLTGTSAFDPAKNDPLSRAVLGEHSLEDGIDGFLGLTWNQELAATIDRLEALDRNELRKQFSIKRLNEMDIYPGVTFSEELEGQLFASIMLDMEKLISAYRRMLRQGNHALTVIVG</sequence>
<proteinExistence type="predicted"/>
<dbReference type="EMBL" id="ADJX01000007">
    <property type="protein sequence ID" value="OSL47671.1"/>
    <property type="molecule type" value="Genomic_DNA"/>
</dbReference>
<dbReference type="Proteomes" id="UP000243401">
    <property type="component" value="Unassembled WGS sequence"/>
</dbReference>
<gene>
    <name evidence="1" type="ORF">EATG_02427</name>
</gene>
<reference evidence="1 2" key="1">
    <citation type="submission" date="2010-04" db="EMBL/GenBank/DDBJ databases">
        <title>The Genome Sequence of Escherichia coli H605.</title>
        <authorList>
            <consortium name="The Broad Institute Genome Sequencing Platform"/>
            <consortium name="The Broad Institute Genome Sequencing Center for Infectious Disease"/>
            <person name="Feldgarden M."/>
            <person name="Gordon D.M."/>
            <person name="Johnson J.R."/>
            <person name="Johnston B.D."/>
            <person name="Young S."/>
            <person name="Zeng Q."/>
            <person name="Koehrsen M."/>
            <person name="Alvarado L."/>
            <person name="Berlin A.M."/>
            <person name="Borenstein D."/>
            <person name="Chapman S.B."/>
            <person name="Chen Z."/>
            <person name="Engels R."/>
            <person name="Freedman E."/>
            <person name="Gellesch M."/>
            <person name="Goldberg J."/>
            <person name="Griggs A."/>
            <person name="Gujja S."/>
            <person name="Heilman E.R."/>
            <person name="Heiman D.I."/>
            <person name="Hepburn T.A."/>
            <person name="Howarth C."/>
            <person name="Jen D."/>
            <person name="Larson L."/>
            <person name="Mehta T."/>
            <person name="Park D."/>
            <person name="Pearson M."/>
            <person name="Richards J."/>
            <person name="Roberts A."/>
            <person name="Saif S."/>
            <person name="Shea T.D."/>
            <person name="Shenoy N."/>
            <person name="Sisk P."/>
            <person name="Stolte C."/>
            <person name="Sykes S.N."/>
            <person name="Walk T."/>
            <person name="White J."/>
            <person name="Yandava C."/>
            <person name="Haas B."/>
            <person name="Henn M.R."/>
            <person name="Nusbaum C."/>
            <person name="Birren B."/>
        </authorList>
    </citation>
    <scope>NUCLEOTIDE SEQUENCE [LARGE SCALE GENOMIC DNA]</scope>
    <source>
        <strain evidence="1 2">H605</strain>
    </source>
</reference>
<comment type="caution">
    <text evidence="1">The sequence shown here is derived from an EMBL/GenBank/DDBJ whole genome shotgun (WGS) entry which is preliminary data.</text>
</comment>
<dbReference type="SUPFAM" id="SSF111069">
    <property type="entry name" value="Hypothetical protein yfbM"/>
    <property type="match status" value="1"/>
</dbReference>
<dbReference type="InterPro" id="IPR035944">
    <property type="entry name" value="YfbM-like_sf"/>
</dbReference>